<feature type="transmembrane region" description="Helical" evidence="7">
    <location>
        <begin position="101"/>
        <end position="121"/>
    </location>
</feature>
<feature type="transmembrane region" description="Helical" evidence="7">
    <location>
        <begin position="67"/>
        <end position="89"/>
    </location>
</feature>
<evidence type="ECO:0000313" key="10">
    <source>
        <dbReference type="Proteomes" id="UP000182306"/>
    </source>
</evidence>
<dbReference type="GO" id="GO:0055085">
    <property type="term" value="P:transmembrane transport"/>
    <property type="evidence" value="ECO:0007669"/>
    <property type="project" value="InterPro"/>
</dbReference>
<name>A0A1L3LYV0_9HYPH</name>
<keyword evidence="10" id="KW-1185">Reference proteome</keyword>
<dbReference type="CDD" id="cd06261">
    <property type="entry name" value="TM_PBP2"/>
    <property type="match status" value="1"/>
</dbReference>
<evidence type="ECO:0000256" key="6">
    <source>
        <dbReference type="ARBA" id="ARBA00023136"/>
    </source>
</evidence>
<reference evidence="9 10" key="1">
    <citation type="submission" date="2015-10" db="EMBL/GenBank/DDBJ databases">
        <title>Genomic differences between typical nodule nitrogen-fixing rhizobial strains and those coming from bean seeds.</title>
        <authorList>
            <person name="Peralta H."/>
            <person name="Aguilar-Vera A."/>
            <person name="Diaz R."/>
            <person name="Mora Y."/>
            <person name="Martinez-Batallar G."/>
            <person name="Salazar E."/>
            <person name="Vargas-Lagunas C."/>
            <person name="Encarnacion S."/>
            <person name="Girard L."/>
            <person name="Mora J."/>
        </authorList>
    </citation>
    <scope>NUCLEOTIDE SEQUENCE [LARGE SCALE GENOMIC DNA]</scope>
    <source>
        <strain evidence="9 10">CFNEI 73</strain>
        <plasmid evidence="9 10">C</plasmid>
    </source>
</reference>
<keyword evidence="6 7" id="KW-0472">Membrane</keyword>
<organism evidence="9 10">
    <name type="scientific">Sinorhizobium americanum</name>
    <dbReference type="NCBI Taxonomy" id="194963"/>
    <lineage>
        <taxon>Bacteria</taxon>
        <taxon>Pseudomonadati</taxon>
        <taxon>Pseudomonadota</taxon>
        <taxon>Alphaproteobacteria</taxon>
        <taxon>Hyphomicrobiales</taxon>
        <taxon>Rhizobiaceae</taxon>
        <taxon>Sinorhizobium/Ensifer group</taxon>
        <taxon>Sinorhizobium</taxon>
    </lineage>
</organism>
<feature type="domain" description="ABC transmembrane type-1" evidence="8">
    <location>
        <begin position="63"/>
        <end position="243"/>
    </location>
</feature>
<dbReference type="Pfam" id="PF00528">
    <property type="entry name" value="BPD_transp_1"/>
    <property type="match status" value="1"/>
</dbReference>
<dbReference type="GO" id="GO:0005886">
    <property type="term" value="C:plasma membrane"/>
    <property type="evidence" value="ECO:0007669"/>
    <property type="project" value="UniProtKB-SubCell"/>
</dbReference>
<comment type="similarity">
    <text evidence="7">Belongs to the binding-protein-dependent transport system permease family.</text>
</comment>
<evidence type="ECO:0000256" key="3">
    <source>
        <dbReference type="ARBA" id="ARBA00022475"/>
    </source>
</evidence>
<dbReference type="InterPro" id="IPR000515">
    <property type="entry name" value="MetI-like"/>
</dbReference>
<keyword evidence="9" id="KW-0614">Plasmid</keyword>
<dbReference type="KEGG" id="same:SAMCFNEI73_pC1540"/>
<gene>
    <name evidence="9" type="ORF">SAMCFNEI73_pC1540</name>
</gene>
<dbReference type="PROSITE" id="PS50928">
    <property type="entry name" value="ABC_TM1"/>
    <property type="match status" value="1"/>
</dbReference>
<feature type="transmembrane region" description="Helical" evidence="7">
    <location>
        <begin position="226"/>
        <end position="247"/>
    </location>
</feature>
<dbReference type="AlphaFoldDB" id="A0A1L3LYV0"/>
<evidence type="ECO:0000256" key="2">
    <source>
        <dbReference type="ARBA" id="ARBA00022448"/>
    </source>
</evidence>
<evidence type="ECO:0000256" key="1">
    <source>
        <dbReference type="ARBA" id="ARBA00004651"/>
    </source>
</evidence>
<proteinExistence type="inferred from homology"/>
<protein>
    <submittedName>
        <fullName evidence="9">Alkanesulfonates transport system permease protein</fullName>
    </submittedName>
</protein>
<sequence length="258" mass="27917">MHRSSSLMHLPAWVVQTSSIFGLFLVWTVASRFVAEPAILPSPAASFQAMADLIARGTLTSAVQESLITLVIGCAICIICVVPFALSIAQSRQLAMILQPMVRFISCVPAIALIPLFIVWFGFSTKAVYATLFYTSAIPLLFSVITGVQKIPRVYADGLRPLGAGPFRIVRDVYLPGAMPGIEVGIRLALSYGWRAVIAGELIIGSSGLGRVLAQARAANQVDQIVAVMIAIAVLFLIIDRLILFPWNQLISSRWSSF</sequence>
<geneLocation type="plasmid" evidence="9 10">
    <name>C</name>
</geneLocation>
<comment type="subcellular location">
    <subcellularLocation>
        <location evidence="1 7">Cell membrane</location>
        <topology evidence="1 7">Multi-pass membrane protein</topology>
    </subcellularLocation>
</comment>
<keyword evidence="2 7" id="KW-0813">Transport</keyword>
<feature type="transmembrane region" description="Helical" evidence="7">
    <location>
        <begin position="12"/>
        <end position="30"/>
    </location>
</feature>
<dbReference type="PANTHER" id="PTHR30151:SF0">
    <property type="entry name" value="ABC TRANSPORTER PERMEASE PROTEIN MJ0413-RELATED"/>
    <property type="match status" value="1"/>
</dbReference>
<evidence type="ECO:0000313" key="9">
    <source>
        <dbReference type="EMBL" id="APG95244.1"/>
    </source>
</evidence>
<dbReference type="InterPro" id="IPR035906">
    <property type="entry name" value="MetI-like_sf"/>
</dbReference>
<evidence type="ECO:0000256" key="5">
    <source>
        <dbReference type="ARBA" id="ARBA00022989"/>
    </source>
</evidence>
<accession>A0A1L3LYV0</accession>
<feature type="transmembrane region" description="Helical" evidence="7">
    <location>
        <begin position="127"/>
        <end position="148"/>
    </location>
</feature>
<evidence type="ECO:0000256" key="7">
    <source>
        <dbReference type="RuleBase" id="RU363032"/>
    </source>
</evidence>
<dbReference type="SUPFAM" id="SSF161098">
    <property type="entry name" value="MetI-like"/>
    <property type="match status" value="1"/>
</dbReference>
<keyword evidence="4 7" id="KW-0812">Transmembrane</keyword>
<keyword evidence="3" id="KW-1003">Cell membrane</keyword>
<keyword evidence="5 7" id="KW-1133">Transmembrane helix</keyword>
<dbReference type="Gene3D" id="1.10.3720.10">
    <property type="entry name" value="MetI-like"/>
    <property type="match status" value="1"/>
</dbReference>
<dbReference type="EMBL" id="CP013110">
    <property type="protein sequence ID" value="APG95244.1"/>
    <property type="molecule type" value="Genomic_DNA"/>
</dbReference>
<dbReference type="PANTHER" id="PTHR30151">
    <property type="entry name" value="ALKANE SULFONATE ABC TRANSPORTER-RELATED, MEMBRANE SUBUNIT"/>
    <property type="match status" value="1"/>
</dbReference>
<evidence type="ECO:0000259" key="8">
    <source>
        <dbReference type="PROSITE" id="PS50928"/>
    </source>
</evidence>
<evidence type="ECO:0000256" key="4">
    <source>
        <dbReference type="ARBA" id="ARBA00022692"/>
    </source>
</evidence>
<dbReference type="Proteomes" id="UP000182306">
    <property type="component" value="Plasmid C"/>
</dbReference>